<evidence type="ECO:0000256" key="2">
    <source>
        <dbReference type="SAM" id="Phobius"/>
    </source>
</evidence>
<dbReference type="RefSeq" id="XP_029215142.1">
    <property type="nucleotide sequence ID" value="XM_029361675.1"/>
</dbReference>
<protein>
    <recommendedName>
        <fullName evidence="5">B-cell receptor-associated 31-like protein</fullName>
    </recommendedName>
</protein>
<proteinExistence type="predicted"/>
<evidence type="ECO:0000313" key="3">
    <source>
        <dbReference type="EMBL" id="PFH31133.1"/>
    </source>
</evidence>
<name>A0A2A9M657_BESBE</name>
<feature type="transmembrane region" description="Helical" evidence="2">
    <location>
        <begin position="117"/>
        <end position="141"/>
    </location>
</feature>
<feature type="compositionally biased region" description="Polar residues" evidence="1">
    <location>
        <begin position="218"/>
        <end position="239"/>
    </location>
</feature>
<dbReference type="VEuPathDB" id="ToxoDB:BESB_030070"/>
<dbReference type="EMBL" id="NWUJ01000016">
    <property type="protein sequence ID" value="PFH31133.1"/>
    <property type="molecule type" value="Genomic_DNA"/>
</dbReference>
<keyword evidence="4" id="KW-1185">Reference proteome</keyword>
<sequence length="239" mass="26649">MKEIAFFILPLGGVLAVLLCTPLQFLQRACISFSCLQLSVGRRFSLRISSAFFFYSLFRFASTCLRVLRDSRAFDPEGPYGAQAPAGPWGAPAPSAARGLSLDVRRQAQILRHQRNFWITLSAVFIWLFVWILAKLLHWYWREIEAREKQVAELQQRRRAAAARPAALAPAPSPPRPPRETRPGGEVEMTAAERSREASGEGARETPRGEDSAAARAPTSSRQRGSCRQPQAQSQDLVD</sequence>
<keyword evidence="2" id="KW-1133">Transmembrane helix</keyword>
<dbReference type="KEGG" id="bbes:BESB_030070"/>
<comment type="caution">
    <text evidence="3">The sequence shown here is derived from an EMBL/GenBank/DDBJ whole genome shotgun (WGS) entry which is preliminary data.</text>
</comment>
<gene>
    <name evidence="3" type="ORF">BESB_030070</name>
</gene>
<reference evidence="3 4" key="1">
    <citation type="submission" date="2017-09" db="EMBL/GenBank/DDBJ databases">
        <title>Genome sequencing of Besnoitia besnoiti strain Bb-Ger1.</title>
        <authorList>
            <person name="Schares G."/>
            <person name="Venepally P."/>
            <person name="Lorenzi H.A."/>
        </authorList>
    </citation>
    <scope>NUCLEOTIDE SEQUENCE [LARGE SCALE GENOMIC DNA]</scope>
    <source>
        <strain evidence="3 4">Bb-Ger1</strain>
    </source>
</reference>
<evidence type="ECO:0008006" key="5">
    <source>
        <dbReference type="Google" id="ProtNLM"/>
    </source>
</evidence>
<dbReference type="Proteomes" id="UP000224006">
    <property type="component" value="Chromosome XIII"/>
</dbReference>
<dbReference type="GeneID" id="40308059"/>
<feature type="compositionally biased region" description="Basic and acidic residues" evidence="1">
    <location>
        <begin position="177"/>
        <end position="213"/>
    </location>
</feature>
<feature type="region of interest" description="Disordered" evidence="1">
    <location>
        <begin position="162"/>
        <end position="239"/>
    </location>
</feature>
<keyword evidence="2" id="KW-0472">Membrane</keyword>
<dbReference type="OrthoDB" id="435607at2759"/>
<organism evidence="3 4">
    <name type="scientific">Besnoitia besnoiti</name>
    <name type="common">Apicomplexan protozoan</name>
    <dbReference type="NCBI Taxonomy" id="94643"/>
    <lineage>
        <taxon>Eukaryota</taxon>
        <taxon>Sar</taxon>
        <taxon>Alveolata</taxon>
        <taxon>Apicomplexa</taxon>
        <taxon>Conoidasida</taxon>
        <taxon>Coccidia</taxon>
        <taxon>Eucoccidiorida</taxon>
        <taxon>Eimeriorina</taxon>
        <taxon>Sarcocystidae</taxon>
        <taxon>Besnoitia</taxon>
    </lineage>
</organism>
<evidence type="ECO:0000313" key="4">
    <source>
        <dbReference type="Proteomes" id="UP000224006"/>
    </source>
</evidence>
<evidence type="ECO:0000256" key="1">
    <source>
        <dbReference type="SAM" id="MobiDB-lite"/>
    </source>
</evidence>
<keyword evidence="2" id="KW-0812">Transmembrane</keyword>
<accession>A0A2A9M657</accession>
<dbReference type="AlphaFoldDB" id="A0A2A9M657"/>